<evidence type="ECO:0000313" key="3">
    <source>
        <dbReference type="EMBL" id="KAL2067708.1"/>
    </source>
</evidence>
<evidence type="ECO:0000259" key="2">
    <source>
        <dbReference type="Pfam" id="PF20150"/>
    </source>
</evidence>
<name>A0ABR4CCM8_9HELO</name>
<gene>
    <name evidence="3" type="ORF">VTL71DRAFT_15804</name>
</gene>
<organism evidence="3 4">
    <name type="scientific">Oculimacula yallundae</name>
    <dbReference type="NCBI Taxonomy" id="86028"/>
    <lineage>
        <taxon>Eukaryota</taxon>
        <taxon>Fungi</taxon>
        <taxon>Dikarya</taxon>
        <taxon>Ascomycota</taxon>
        <taxon>Pezizomycotina</taxon>
        <taxon>Leotiomycetes</taxon>
        <taxon>Helotiales</taxon>
        <taxon>Ploettnerulaceae</taxon>
        <taxon>Oculimacula</taxon>
    </lineage>
</organism>
<evidence type="ECO:0000256" key="1">
    <source>
        <dbReference type="SAM" id="MobiDB-lite"/>
    </source>
</evidence>
<dbReference type="PANTHER" id="PTHR35910">
    <property type="entry name" value="2EXR DOMAIN-CONTAINING PROTEIN"/>
    <property type="match status" value="1"/>
</dbReference>
<proteinExistence type="predicted"/>
<accession>A0ABR4CCM8</accession>
<feature type="domain" description="2EXR" evidence="2">
    <location>
        <begin position="67"/>
        <end position="145"/>
    </location>
</feature>
<dbReference type="Pfam" id="PF20150">
    <property type="entry name" value="2EXR"/>
    <property type="match status" value="1"/>
</dbReference>
<evidence type="ECO:0000313" key="4">
    <source>
        <dbReference type="Proteomes" id="UP001595075"/>
    </source>
</evidence>
<keyword evidence="4" id="KW-1185">Reference proteome</keyword>
<dbReference type="PANTHER" id="PTHR35910:SF6">
    <property type="entry name" value="2EXR DOMAIN-CONTAINING PROTEIN"/>
    <property type="match status" value="1"/>
</dbReference>
<feature type="region of interest" description="Disordered" evidence="1">
    <location>
        <begin position="1"/>
        <end position="21"/>
    </location>
</feature>
<comment type="caution">
    <text evidence="3">The sequence shown here is derived from an EMBL/GenBank/DDBJ whole genome shotgun (WGS) entry which is preliminary data.</text>
</comment>
<reference evidence="3 4" key="1">
    <citation type="journal article" date="2024" name="Commun. Biol.">
        <title>Comparative genomic analysis of thermophilic fungi reveals convergent evolutionary adaptations and gene losses.</title>
        <authorList>
            <person name="Steindorff A.S."/>
            <person name="Aguilar-Pontes M.V."/>
            <person name="Robinson A.J."/>
            <person name="Andreopoulos B."/>
            <person name="LaButti K."/>
            <person name="Kuo A."/>
            <person name="Mondo S."/>
            <person name="Riley R."/>
            <person name="Otillar R."/>
            <person name="Haridas S."/>
            <person name="Lipzen A."/>
            <person name="Grimwood J."/>
            <person name="Schmutz J."/>
            <person name="Clum A."/>
            <person name="Reid I.D."/>
            <person name="Moisan M.C."/>
            <person name="Butler G."/>
            <person name="Nguyen T.T.M."/>
            <person name="Dewar K."/>
            <person name="Conant G."/>
            <person name="Drula E."/>
            <person name="Henrissat B."/>
            <person name="Hansel C."/>
            <person name="Singer S."/>
            <person name="Hutchinson M.I."/>
            <person name="de Vries R.P."/>
            <person name="Natvig D.O."/>
            <person name="Powell A.J."/>
            <person name="Tsang A."/>
            <person name="Grigoriev I.V."/>
        </authorList>
    </citation>
    <scope>NUCLEOTIDE SEQUENCE [LARGE SCALE GENOMIC DNA]</scope>
    <source>
        <strain evidence="3 4">CBS 494.80</strain>
    </source>
</reference>
<dbReference type="EMBL" id="JAZHXI010000009">
    <property type="protein sequence ID" value="KAL2067708.1"/>
    <property type="molecule type" value="Genomic_DNA"/>
</dbReference>
<protein>
    <recommendedName>
        <fullName evidence="2">2EXR domain-containing protein</fullName>
    </recommendedName>
</protein>
<dbReference type="InterPro" id="IPR045518">
    <property type="entry name" value="2EXR"/>
</dbReference>
<dbReference type="Proteomes" id="UP001595075">
    <property type="component" value="Unassembled WGS sequence"/>
</dbReference>
<sequence>MPPHASAKTTKTTKTVRSAPAKQRYLTRSQGTMKDMEDMVAALEMFTLELADPDEELAVQDRPLANFPLFKKLPLELRLMIWRATFPAGRLLSLNSKAFSLLQRPTPGGGFCLPISLHVNRESRQETKIHYRIIFPSEVQELHPSAPFDSRAPVFLRQTLCFSATRDFMYHNEASFYWASLLEDYFPDIWDKVEHLVVRLDYLDDLEDFALEFYPYRGLQKLTLIEAKGWTEILASPGDDIGGWSDEKREAAEYTKSVLLERFEEWDQHEFKRRVPSIKNIRYQAMSKDIWRRG</sequence>